<dbReference type="InterPro" id="IPR004099">
    <property type="entry name" value="Pyr_nucl-diS_OxRdtase_dimer"/>
</dbReference>
<dbReference type="Pfam" id="PF07992">
    <property type="entry name" value="Pyr_redox_2"/>
    <property type="match status" value="1"/>
</dbReference>
<evidence type="ECO:0000256" key="8">
    <source>
        <dbReference type="ARBA" id="ARBA00023157"/>
    </source>
</evidence>
<keyword evidence="12" id="KW-0547">Nucleotide-binding</keyword>
<organism evidence="17 18">
    <name type="scientific">Pseudoalteromonas phenolica</name>
    <dbReference type="NCBI Taxonomy" id="161398"/>
    <lineage>
        <taxon>Bacteria</taxon>
        <taxon>Pseudomonadati</taxon>
        <taxon>Pseudomonadota</taxon>
        <taxon>Gammaproteobacteria</taxon>
        <taxon>Alteromonadales</taxon>
        <taxon>Pseudoalteromonadaceae</taxon>
        <taxon>Pseudoalteromonas</taxon>
    </lineage>
</organism>
<dbReference type="STRING" id="161398.PP2015_2473"/>
<sequence length="475" mass="50190">MSNEIKTQVVVLGGGPGGYSAAFRAADLGLDVTLIESRNTLGGVCLNVGCIPSKALLHVAKVIDDASEMASHGVTFGAPQIDLDKIRSWKESVIGQLTGGLDGMAKMRKVNVVNGYGKFTGANTIAVEGESGTTTVTFDNAIIAAGSQPVNLPFIPEDERVIDSTGALELKDVPEKLLVLGGGIIGLEMGTVYRALGSQIDVVEFADQLVPAADKDIIKIYQKYVKNKFNVMLSTKVVAVEAKEDGLYVSFEGKNAPAEPVRYDKVLVAVGRTPNGKLLDAEKAGVAVDERGFINTDKQMKTNVNHIFAIGDIVGQPMLAHKAVHEAHVAAEVISGQKHYFDPKCIPSIAYTDPEIAWVGVTEKEAKEQGLNIETAVFPWAASGRAIASARTEGSTKLIFDKDSGRVIGGAMVGINAGEMLGEIGLAVEMGADGEDLALTIHAHPTLNESIGLAAEIFEGSITDLPNKKAVKKKK</sequence>
<dbReference type="PANTHER" id="PTHR22912:SF160">
    <property type="entry name" value="DIHYDROLIPOYL DEHYDROGENASE"/>
    <property type="match status" value="1"/>
</dbReference>
<protein>
    <recommendedName>
        <fullName evidence="3 14">Dihydrolipoyl dehydrogenase</fullName>
        <ecNumber evidence="2 14">1.8.1.4</ecNumber>
    </recommendedName>
</protein>
<gene>
    <name evidence="17" type="ORF">PP2015_2473</name>
</gene>
<dbReference type="InterPro" id="IPR050151">
    <property type="entry name" value="Class-I_Pyr_Nuc-Dis_Oxidored"/>
</dbReference>
<dbReference type="OrthoDB" id="9800167at2"/>
<evidence type="ECO:0000313" key="17">
    <source>
        <dbReference type="EMBL" id="ALO42965.1"/>
    </source>
</evidence>
<dbReference type="PATRIC" id="fig|161398.10.peg.2527"/>
<dbReference type="RefSeq" id="WP_058030663.1">
    <property type="nucleotide sequence ID" value="NZ_CP013187.1"/>
</dbReference>
<dbReference type="InterPro" id="IPR036188">
    <property type="entry name" value="FAD/NAD-bd_sf"/>
</dbReference>
<dbReference type="Gene3D" id="3.30.390.30">
    <property type="match status" value="1"/>
</dbReference>
<feature type="domain" description="FAD/NAD(P)-binding" evidence="16">
    <location>
        <begin position="8"/>
        <end position="327"/>
    </location>
</feature>
<evidence type="ECO:0000259" key="16">
    <source>
        <dbReference type="Pfam" id="PF07992"/>
    </source>
</evidence>
<evidence type="ECO:0000256" key="7">
    <source>
        <dbReference type="ARBA" id="ARBA00023027"/>
    </source>
</evidence>
<keyword evidence="6 14" id="KW-0560">Oxidoreductase</keyword>
<feature type="binding site" evidence="12">
    <location>
        <begin position="181"/>
        <end position="188"/>
    </location>
    <ligand>
        <name>NAD(+)</name>
        <dbReference type="ChEBI" id="CHEBI:57540"/>
    </ligand>
</feature>
<dbReference type="GO" id="GO:0006103">
    <property type="term" value="P:2-oxoglutarate metabolic process"/>
    <property type="evidence" value="ECO:0007669"/>
    <property type="project" value="TreeGrafter"/>
</dbReference>
<dbReference type="AlphaFoldDB" id="A0A0S2K4G9"/>
<evidence type="ECO:0000256" key="5">
    <source>
        <dbReference type="ARBA" id="ARBA00022827"/>
    </source>
</evidence>
<evidence type="ECO:0000256" key="10">
    <source>
        <dbReference type="ARBA" id="ARBA00049187"/>
    </source>
</evidence>
<feature type="domain" description="Pyridine nucleotide-disulphide oxidoreductase dimerisation" evidence="15">
    <location>
        <begin position="346"/>
        <end position="454"/>
    </location>
</feature>
<dbReference type="PRINTS" id="PR00411">
    <property type="entry name" value="PNDRDTASEI"/>
</dbReference>
<dbReference type="InterPro" id="IPR001100">
    <property type="entry name" value="Pyr_nuc-diS_OxRdtase"/>
</dbReference>
<keyword evidence="9 14" id="KW-0676">Redox-active center</keyword>
<evidence type="ECO:0000256" key="1">
    <source>
        <dbReference type="ARBA" id="ARBA00007532"/>
    </source>
</evidence>
<feature type="binding site" evidence="12">
    <location>
        <position position="312"/>
    </location>
    <ligand>
        <name>FAD</name>
        <dbReference type="ChEBI" id="CHEBI:57692"/>
    </ligand>
</feature>
<dbReference type="InterPro" id="IPR006258">
    <property type="entry name" value="Lipoamide_DH"/>
</dbReference>
<dbReference type="InterPro" id="IPR016156">
    <property type="entry name" value="FAD/NAD-linked_Rdtase_dimer_sf"/>
</dbReference>
<evidence type="ECO:0000256" key="6">
    <source>
        <dbReference type="ARBA" id="ARBA00023002"/>
    </source>
</evidence>
<comment type="catalytic activity">
    <reaction evidence="10 14">
        <text>N(6)-[(R)-dihydrolipoyl]-L-lysyl-[protein] + NAD(+) = N(6)-[(R)-lipoyl]-L-lysyl-[protein] + NADH + H(+)</text>
        <dbReference type="Rhea" id="RHEA:15045"/>
        <dbReference type="Rhea" id="RHEA-COMP:10474"/>
        <dbReference type="Rhea" id="RHEA-COMP:10475"/>
        <dbReference type="ChEBI" id="CHEBI:15378"/>
        <dbReference type="ChEBI" id="CHEBI:57540"/>
        <dbReference type="ChEBI" id="CHEBI:57945"/>
        <dbReference type="ChEBI" id="CHEBI:83099"/>
        <dbReference type="ChEBI" id="CHEBI:83100"/>
        <dbReference type="EC" id="1.8.1.4"/>
    </reaction>
</comment>
<dbReference type="PROSITE" id="PS00076">
    <property type="entry name" value="PYRIDINE_REDOX_1"/>
    <property type="match status" value="1"/>
</dbReference>
<evidence type="ECO:0000256" key="12">
    <source>
        <dbReference type="PIRSR" id="PIRSR000350-3"/>
    </source>
</evidence>
<keyword evidence="8" id="KW-1015">Disulfide bond</keyword>
<feature type="binding site" evidence="12">
    <location>
        <position position="117"/>
    </location>
    <ligand>
        <name>FAD</name>
        <dbReference type="ChEBI" id="CHEBI:57692"/>
    </ligand>
</feature>
<dbReference type="FunFam" id="3.30.390.30:FF:000001">
    <property type="entry name" value="Dihydrolipoyl dehydrogenase"/>
    <property type="match status" value="1"/>
</dbReference>
<reference evidence="17 18" key="1">
    <citation type="submission" date="2015-11" db="EMBL/GenBank/DDBJ databases">
        <authorList>
            <person name="Zhang Y."/>
            <person name="Guo Z."/>
        </authorList>
    </citation>
    <scope>NUCLEOTIDE SEQUENCE [LARGE SCALE GENOMIC DNA]</scope>
    <source>
        <strain evidence="17 18">KCTC 12086</strain>
    </source>
</reference>
<dbReference type="Gene3D" id="3.50.50.60">
    <property type="entry name" value="FAD/NAD(P)-binding domain"/>
    <property type="match status" value="2"/>
</dbReference>
<dbReference type="SUPFAM" id="SSF55424">
    <property type="entry name" value="FAD/NAD-linked reductases, dimerisation (C-terminal) domain"/>
    <property type="match status" value="1"/>
</dbReference>
<dbReference type="InterPro" id="IPR023753">
    <property type="entry name" value="FAD/NAD-binding_dom"/>
</dbReference>
<accession>A0A0S2K4G9</accession>
<feature type="binding site" evidence="12">
    <location>
        <position position="271"/>
    </location>
    <ligand>
        <name>NAD(+)</name>
        <dbReference type="ChEBI" id="CHEBI:57540"/>
    </ligand>
</feature>
<evidence type="ECO:0000256" key="11">
    <source>
        <dbReference type="PIRSR" id="PIRSR000350-2"/>
    </source>
</evidence>
<dbReference type="GO" id="GO:0004148">
    <property type="term" value="F:dihydrolipoyl dehydrogenase (NADH) activity"/>
    <property type="evidence" value="ECO:0007669"/>
    <property type="project" value="UniProtKB-EC"/>
</dbReference>
<dbReference type="FunFam" id="3.50.50.60:FF:000001">
    <property type="entry name" value="Dihydrolipoyl dehydrogenase, mitochondrial"/>
    <property type="match status" value="1"/>
</dbReference>
<feature type="disulfide bond" description="Redox-active" evidence="13">
    <location>
        <begin position="45"/>
        <end position="50"/>
    </location>
</feature>
<dbReference type="PANTHER" id="PTHR22912">
    <property type="entry name" value="DISULFIDE OXIDOREDUCTASE"/>
    <property type="match status" value="1"/>
</dbReference>
<dbReference type="KEGG" id="pphe:PP2015_2473"/>
<dbReference type="Proteomes" id="UP000061457">
    <property type="component" value="Chromosome I"/>
</dbReference>
<dbReference type="SUPFAM" id="SSF51905">
    <property type="entry name" value="FAD/NAD(P)-binding domain"/>
    <property type="match status" value="1"/>
</dbReference>
<comment type="cofactor">
    <cofactor evidence="12 14">
        <name>FAD</name>
        <dbReference type="ChEBI" id="CHEBI:57692"/>
    </cofactor>
    <text evidence="12 14">Binds 1 FAD per subunit.</text>
</comment>
<dbReference type="Pfam" id="PF02852">
    <property type="entry name" value="Pyr_redox_dim"/>
    <property type="match status" value="1"/>
</dbReference>
<keyword evidence="5 12" id="KW-0274">FAD</keyword>
<evidence type="ECO:0000256" key="14">
    <source>
        <dbReference type="RuleBase" id="RU003692"/>
    </source>
</evidence>
<dbReference type="PIRSF" id="PIRSF000350">
    <property type="entry name" value="Mercury_reductase_MerA"/>
    <property type="match status" value="1"/>
</dbReference>
<evidence type="ECO:0000259" key="15">
    <source>
        <dbReference type="Pfam" id="PF02852"/>
    </source>
</evidence>
<dbReference type="PRINTS" id="PR00368">
    <property type="entry name" value="FADPNR"/>
</dbReference>
<feature type="active site" description="Proton acceptor" evidence="11">
    <location>
        <position position="444"/>
    </location>
</feature>
<name>A0A0S2K4G9_9GAMM</name>
<evidence type="ECO:0000256" key="9">
    <source>
        <dbReference type="ARBA" id="ARBA00023284"/>
    </source>
</evidence>
<evidence type="ECO:0000313" key="18">
    <source>
        <dbReference type="Proteomes" id="UP000061457"/>
    </source>
</evidence>
<dbReference type="GO" id="GO:0050660">
    <property type="term" value="F:flavin adenine dinucleotide binding"/>
    <property type="evidence" value="ECO:0007669"/>
    <property type="project" value="InterPro"/>
</dbReference>
<dbReference type="InterPro" id="IPR012999">
    <property type="entry name" value="Pyr_OxRdtase_I_AS"/>
</dbReference>
<feature type="binding site" evidence="12">
    <location>
        <position position="54"/>
    </location>
    <ligand>
        <name>FAD</name>
        <dbReference type="ChEBI" id="CHEBI:57692"/>
    </ligand>
</feature>
<comment type="miscellaneous">
    <text evidence="14">The active site is a redox-active disulfide bond.</text>
</comment>
<keyword evidence="7 12" id="KW-0520">NAD</keyword>
<evidence type="ECO:0000256" key="3">
    <source>
        <dbReference type="ARBA" id="ARBA00016961"/>
    </source>
</evidence>
<evidence type="ECO:0000256" key="4">
    <source>
        <dbReference type="ARBA" id="ARBA00022630"/>
    </source>
</evidence>
<dbReference type="NCBIfam" id="TIGR01350">
    <property type="entry name" value="lipoamide_DH"/>
    <property type="match status" value="1"/>
</dbReference>
<proteinExistence type="inferred from homology"/>
<evidence type="ECO:0000256" key="13">
    <source>
        <dbReference type="PIRSR" id="PIRSR000350-4"/>
    </source>
</evidence>
<dbReference type="EC" id="1.8.1.4" evidence="2 14"/>
<dbReference type="EMBL" id="CP013187">
    <property type="protein sequence ID" value="ALO42965.1"/>
    <property type="molecule type" value="Genomic_DNA"/>
</dbReference>
<comment type="similarity">
    <text evidence="1 14">Belongs to the class-I pyridine nucleotide-disulfide oxidoreductase family.</text>
</comment>
<keyword evidence="4 14" id="KW-0285">Flavoprotein</keyword>
<keyword evidence="18" id="KW-1185">Reference proteome</keyword>
<evidence type="ECO:0000256" key="2">
    <source>
        <dbReference type="ARBA" id="ARBA00012608"/>
    </source>
</evidence>
<feature type="binding site" evidence="12">
    <location>
        <position position="204"/>
    </location>
    <ligand>
        <name>NAD(+)</name>
        <dbReference type="ChEBI" id="CHEBI:57540"/>
    </ligand>
</feature>
<feature type="binding site" evidence="12">
    <location>
        <begin position="318"/>
        <end position="321"/>
    </location>
    <ligand>
        <name>FAD</name>
        <dbReference type="ChEBI" id="CHEBI:57692"/>
    </ligand>
</feature>